<dbReference type="RefSeq" id="WP_346189791.1">
    <property type="nucleotide sequence ID" value="NZ_BAABRL010000013.1"/>
</dbReference>
<keyword evidence="6" id="KW-1185">Reference proteome</keyword>
<organism evidence="5 6">
    <name type="scientific">Rubritalea halochordaticola</name>
    <dbReference type="NCBI Taxonomy" id="714537"/>
    <lineage>
        <taxon>Bacteria</taxon>
        <taxon>Pseudomonadati</taxon>
        <taxon>Verrucomicrobiota</taxon>
        <taxon>Verrucomicrobiia</taxon>
        <taxon>Verrucomicrobiales</taxon>
        <taxon>Rubritaleaceae</taxon>
        <taxon>Rubritalea</taxon>
    </lineage>
</organism>
<dbReference type="InterPro" id="IPR050627">
    <property type="entry name" value="Nitroreductase/BluB"/>
</dbReference>
<dbReference type="Proteomes" id="UP001424741">
    <property type="component" value="Unassembled WGS sequence"/>
</dbReference>
<dbReference type="EMBL" id="BAABRL010000013">
    <property type="protein sequence ID" value="GAA5497261.1"/>
    <property type="molecule type" value="Genomic_DNA"/>
</dbReference>
<feature type="domain" description="Nitroreductase" evidence="4">
    <location>
        <begin position="26"/>
        <end position="194"/>
    </location>
</feature>
<protein>
    <recommendedName>
        <fullName evidence="4">Nitroreductase domain-containing protein</fullName>
    </recommendedName>
</protein>
<dbReference type="PANTHER" id="PTHR23026">
    <property type="entry name" value="NADPH NITROREDUCTASE"/>
    <property type="match status" value="1"/>
</dbReference>
<sequence>MPALNFTRLPAETSQERAAEFYEAMSRRRSVRDFSPDPIPEGVLEHCLLTAGTAPNGANLQPWHFAVITSPEIKAQIREAAEAEEREFYQHRAPQDWLDTLAPLGTDAEKPFLQTAPALIAIFQKSRTTRPDGTESKTYYPKESVGIATGMLITALHHAGLATLTHTPSPMQFLNTILQRPKDEKPFLLLVVGYPAEDCQVPDIQKLPLEDTSSTH</sequence>
<dbReference type="InterPro" id="IPR029479">
    <property type="entry name" value="Nitroreductase"/>
</dbReference>
<dbReference type="Gene3D" id="3.40.109.10">
    <property type="entry name" value="NADH Oxidase"/>
    <property type="match status" value="1"/>
</dbReference>
<evidence type="ECO:0000313" key="6">
    <source>
        <dbReference type="Proteomes" id="UP001424741"/>
    </source>
</evidence>
<accession>A0ABP9V3M8</accession>
<dbReference type="CDD" id="cd02144">
    <property type="entry name" value="iodotyrosine_dehalogenase"/>
    <property type="match status" value="1"/>
</dbReference>
<dbReference type="InterPro" id="IPR000415">
    <property type="entry name" value="Nitroreductase-like"/>
</dbReference>
<evidence type="ECO:0000259" key="4">
    <source>
        <dbReference type="Pfam" id="PF00881"/>
    </source>
</evidence>
<keyword evidence="3" id="KW-0560">Oxidoreductase</keyword>
<evidence type="ECO:0000256" key="3">
    <source>
        <dbReference type="ARBA" id="ARBA00023002"/>
    </source>
</evidence>
<keyword evidence="2" id="KW-0288">FMN</keyword>
<proteinExistence type="predicted"/>
<evidence type="ECO:0000256" key="1">
    <source>
        <dbReference type="ARBA" id="ARBA00022630"/>
    </source>
</evidence>
<name>A0ABP9V3M8_9BACT</name>
<keyword evidence="1" id="KW-0285">Flavoprotein</keyword>
<evidence type="ECO:0000313" key="5">
    <source>
        <dbReference type="EMBL" id="GAA5497261.1"/>
    </source>
</evidence>
<dbReference type="SUPFAM" id="SSF55469">
    <property type="entry name" value="FMN-dependent nitroreductase-like"/>
    <property type="match status" value="1"/>
</dbReference>
<dbReference type="Pfam" id="PF00881">
    <property type="entry name" value="Nitroreductase"/>
    <property type="match status" value="1"/>
</dbReference>
<reference evidence="5 6" key="1">
    <citation type="submission" date="2024-02" db="EMBL/GenBank/DDBJ databases">
        <title>Rubritalea halochordaticola NBRC 107102.</title>
        <authorList>
            <person name="Ichikawa N."/>
            <person name="Katano-Makiyama Y."/>
            <person name="Hidaka K."/>
        </authorList>
    </citation>
    <scope>NUCLEOTIDE SEQUENCE [LARGE SCALE GENOMIC DNA]</scope>
    <source>
        <strain evidence="5 6">NBRC 107102</strain>
    </source>
</reference>
<comment type="caution">
    <text evidence="5">The sequence shown here is derived from an EMBL/GenBank/DDBJ whole genome shotgun (WGS) entry which is preliminary data.</text>
</comment>
<gene>
    <name evidence="5" type="ORF">Rhal01_03454</name>
</gene>
<evidence type="ECO:0000256" key="2">
    <source>
        <dbReference type="ARBA" id="ARBA00022643"/>
    </source>
</evidence>
<dbReference type="PANTHER" id="PTHR23026:SF90">
    <property type="entry name" value="IODOTYROSINE DEIODINASE 1"/>
    <property type="match status" value="1"/>
</dbReference>